<evidence type="ECO:0000256" key="11">
    <source>
        <dbReference type="ARBA" id="ARBA00083147"/>
    </source>
</evidence>
<dbReference type="SUPFAM" id="SSF51338">
    <property type="entry name" value="Composite domain of metallo-dependent hydrolases"/>
    <property type="match status" value="1"/>
</dbReference>
<dbReference type="RefSeq" id="XP_035323484.1">
    <property type="nucleotide sequence ID" value="XM_035465647.1"/>
</dbReference>
<dbReference type="Gene3D" id="3.20.20.140">
    <property type="entry name" value="Metal-dependent hydrolases"/>
    <property type="match status" value="1"/>
</dbReference>
<name>A0A9P5D3D8_9HYPO</name>
<evidence type="ECO:0000256" key="10">
    <source>
        <dbReference type="ARBA" id="ARBA00069860"/>
    </source>
</evidence>
<evidence type="ECO:0000313" key="13">
    <source>
        <dbReference type="EMBL" id="KAF4124832.1"/>
    </source>
</evidence>
<dbReference type="GO" id="GO:0008270">
    <property type="term" value="F:zinc ion binding"/>
    <property type="evidence" value="ECO:0007669"/>
    <property type="project" value="TreeGrafter"/>
</dbReference>
<keyword evidence="7" id="KW-0862">Zinc</keyword>
<evidence type="ECO:0000256" key="7">
    <source>
        <dbReference type="ARBA" id="ARBA00022833"/>
    </source>
</evidence>
<dbReference type="EMBL" id="JAANYQ010000003">
    <property type="protein sequence ID" value="KAF4124832.1"/>
    <property type="molecule type" value="Genomic_DNA"/>
</dbReference>
<gene>
    <name evidence="13" type="ORF">GMORB2_3671</name>
</gene>
<comment type="function">
    <text evidence="9">Catalyzes the hydrolytic deamination of guanine, producing xanthine and ammonia.</text>
</comment>
<dbReference type="GO" id="GO:0046098">
    <property type="term" value="P:guanine metabolic process"/>
    <property type="evidence" value="ECO:0007669"/>
    <property type="project" value="TreeGrafter"/>
</dbReference>
<evidence type="ECO:0000256" key="1">
    <source>
        <dbReference type="ARBA" id="ARBA00001947"/>
    </source>
</evidence>
<comment type="cofactor">
    <cofactor evidence="1">
        <name>Zn(2+)</name>
        <dbReference type="ChEBI" id="CHEBI:29105"/>
    </cofactor>
</comment>
<dbReference type="InterPro" id="IPR011059">
    <property type="entry name" value="Metal-dep_hydrolase_composite"/>
</dbReference>
<evidence type="ECO:0000256" key="6">
    <source>
        <dbReference type="ARBA" id="ARBA00022801"/>
    </source>
</evidence>
<protein>
    <recommendedName>
        <fullName evidence="10">Probable guanine deaminase</fullName>
        <ecNumber evidence="4">3.5.4.3</ecNumber>
    </recommendedName>
    <alternativeName>
        <fullName evidence="11">Guanine aminohydrolase</fullName>
    </alternativeName>
</protein>
<dbReference type="GO" id="GO:0008892">
    <property type="term" value="F:guanine deaminase activity"/>
    <property type="evidence" value="ECO:0007669"/>
    <property type="project" value="UniProtKB-EC"/>
</dbReference>
<dbReference type="InterPro" id="IPR051607">
    <property type="entry name" value="Metallo-dep_hydrolases"/>
</dbReference>
<reference evidence="13" key="1">
    <citation type="submission" date="2020-03" db="EMBL/GenBank/DDBJ databases">
        <title>Site-based positive gene gene selection in Geosmithia morbida across the United States reveals a broad range of putative effectors and factors for local host and environmental adapation.</title>
        <authorList>
            <person name="Onufrak A."/>
            <person name="Murdoch R.W."/>
            <person name="Gazis R."/>
            <person name="Huff M."/>
            <person name="Staton M."/>
            <person name="Klingeman W."/>
            <person name="Hadziabdic D."/>
        </authorList>
    </citation>
    <scope>NUCLEOTIDE SEQUENCE</scope>
    <source>
        <strain evidence="13">1262</strain>
    </source>
</reference>
<feature type="domain" description="Amidohydrolase-related" evidence="12">
    <location>
        <begin position="72"/>
        <end position="454"/>
    </location>
</feature>
<accession>A0A9P5D3D8</accession>
<proteinExistence type="inferred from homology"/>
<dbReference type="OrthoDB" id="194468at2759"/>
<dbReference type="PANTHER" id="PTHR11271:SF49">
    <property type="entry name" value="GUANINE DEAMINASE"/>
    <property type="match status" value="1"/>
</dbReference>
<evidence type="ECO:0000256" key="4">
    <source>
        <dbReference type="ARBA" id="ARBA00012781"/>
    </source>
</evidence>
<dbReference type="GO" id="GO:0005829">
    <property type="term" value="C:cytosol"/>
    <property type="evidence" value="ECO:0007669"/>
    <property type="project" value="TreeGrafter"/>
</dbReference>
<organism evidence="13 14">
    <name type="scientific">Geosmithia morbida</name>
    <dbReference type="NCBI Taxonomy" id="1094350"/>
    <lineage>
        <taxon>Eukaryota</taxon>
        <taxon>Fungi</taxon>
        <taxon>Dikarya</taxon>
        <taxon>Ascomycota</taxon>
        <taxon>Pezizomycotina</taxon>
        <taxon>Sordariomycetes</taxon>
        <taxon>Hypocreomycetidae</taxon>
        <taxon>Hypocreales</taxon>
        <taxon>Bionectriaceae</taxon>
        <taxon>Geosmithia</taxon>
    </lineage>
</organism>
<dbReference type="Proteomes" id="UP000749293">
    <property type="component" value="Unassembled WGS sequence"/>
</dbReference>
<dbReference type="GeneID" id="55969899"/>
<dbReference type="EC" id="3.5.4.3" evidence="4"/>
<evidence type="ECO:0000259" key="12">
    <source>
        <dbReference type="Pfam" id="PF01979"/>
    </source>
</evidence>
<dbReference type="SUPFAM" id="SSF51556">
    <property type="entry name" value="Metallo-dependent hydrolases"/>
    <property type="match status" value="1"/>
</dbReference>
<dbReference type="InterPro" id="IPR032466">
    <property type="entry name" value="Metal_Hydrolase"/>
</dbReference>
<dbReference type="PANTHER" id="PTHR11271">
    <property type="entry name" value="GUANINE DEAMINASE"/>
    <property type="match status" value="1"/>
</dbReference>
<keyword evidence="14" id="KW-1185">Reference proteome</keyword>
<dbReference type="FunFam" id="3.20.20.140:FF:000022">
    <property type="entry name" value="Guanine deaminase"/>
    <property type="match status" value="1"/>
</dbReference>
<dbReference type="Pfam" id="PF01979">
    <property type="entry name" value="Amidohydro_1"/>
    <property type="match status" value="1"/>
</dbReference>
<evidence type="ECO:0000256" key="8">
    <source>
        <dbReference type="ARBA" id="ARBA00051148"/>
    </source>
</evidence>
<comment type="similarity">
    <text evidence="3">Belongs to the metallo-dependent hydrolases superfamily. ATZ/TRZ family.</text>
</comment>
<evidence type="ECO:0000313" key="14">
    <source>
        <dbReference type="Proteomes" id="UP000749293"/>
    </source>
</evidence>
<evidence type="ECO:0000256" key="9">
    <source>
        <dbReference type="ARBA" id="ARBA00056079"/>
    </source>
</evidence>
<evidence type="ECO:0000256" key="5">
    <source>
        <dbReference type="ARBA" id="ARBA00022723"/>
    </source>
</evidence>
<dbReference type="Gene3D" id="2.30.40.10">
    <property type="entry name" value="Urease, subunit C, domain 1"/>
    <property type="match status" value="1"/>
</dbReference>
<evidence type="ECO:0000256" key="3">
    <source>
        <dbReference type="ARBA" id="ARBA00006745"/>
    </source>
</evidence>
<dbReference type="AlphaFoldDB" id="A0A9P5D3D8"/>
<sequence length="462" mass="50835">MVPRASAGSDPPLVFRGPVIHSVTPEKLEMVDDATLVVVDGRIKAFYKSRDTVPDDAVPPNARIHQLTDGEFLIPGFVDTHNHAPQWPMRGLGQGLHILDWLNQVTFPVEARFQDPGYAAAMYERMVADFLRQGITTASYYGSQHLEATCILADLCYRLGQRAFVGKCNMDRNAPDYIREETAKDSLAQTEKCIRHIRELPGCGDSHDALVRPVLTPRFAISCTDELLQGLGQMARKDTSLAIQTHFNEAQQEIDATTELFPDFKGSEADLYESFGLLNRRTILAHCTIMTEYEKERVEALSCGVAHCPIANMTVGGGFMVAPVRDFMQRGIKVGLGTDSGGGWASQMLAVIRQALIASNAQEVLSGGKDRALSIEEVFYLATLGGAAVLCLEDFIGNFQVGKEFDAAWVTTTSPYSAMTPREDGDSLRTLFEKYVMTGDDRNLAHVYVRGQRVAGFQLDGV</sequence>
<comment type="pathway">
    <text evidence="2">Purine metabolism; guanine degradation; xanthine from guanine: step 1/1.</text>
</comment>
<evidence type="ECO:0000256" key="2">
    <source>
        <dbReference type="ARBA" id="ARBA00004984"/>
    </source>
</evidence>
<comment type="caution">
    <text evidence="13">The sequence shown here is derived from an EMBL/GenBank/DDBJ whole genome shotgun (WGS) entry which is preliminary data.</text>
</comment>
<dbReference type="InterPro" id="IPR006680">
    <property type="entry name" value="Amidohydro-rel"/>
</dbReference>
<keyword evidence="6" id="KW-0378">Hydrolase</keyword>
<keyword evidence="5" id="KW-0479">Metal-binding</keyword>
<comment type="catalytic activity">
    <reaction evidence="8">
        <text>guanine + H2O + H(+) = xanthine + NH4(+)</text>
        <dbReference type="Rhea" id="RHEA:14665"/>
        <dbReference type="ChEBI" id="CHEBI:15377"/>
        <dbReference type="ChEBI" id="CHEBI:15378"/>
        <dbReference type="ChEBI" id="CHEBI:16235"/>
        <dbReference type="ChEBI" id="CHEBI:17712"/>
        <dbReference type="ChEBI" id="CHEBI:28938"/>
        <dbReference type="EC" id="3.5.4.3"/>
    </reaction>
</comment>